<reference evidence="9" key="1">
    <citation type="submission" date="2018-07" db="EMBL/GenBank/DDBJ databases">
        <title>Genome sequencing of Paracoccus sp. SC2-6.</title>
        <authorList>
            <person name="Heo J."/>
            <person name="Kim S.-J."/>
            <person name="Kwon S.-W."/>
        </authorList>
    </citation>
    <scope>NUCLEOTIDE SEQUENCE [LARGE SCALE GENOMIC DNA]</scope>
    <source>
        <strain evidence="9">SC2-6</strain>
    </source>
</reference>
<dbReference type="GO" id="GO:0046872">
    <property type="term" value="F:metal ion binding"/>
    <property type="evidence" value="ECO:0007669"/>
    <property type="project" value="UniProtKB-KW"/>
</dbReference>
<accession>A0A344PKS8</accession>
<dbReference type="GO" id="GO:0007155">
    <property type="term" value="P:cell adhesion"/>
    <property type="evidence" value="ECO:0007669"/>
    <property type="project" value="InterPro"/>
</dbReference>
<dbReference type="GO" id="GO:0030313">
    <property type="term" value="C:cell envelope"/>
    <property type="evidence" value="ECO:0007669"/>
    <property type="project" value="UniProtKB-SubCell"/>
</dbReference>
<evidence type="ECO:0000256" key="5">
    <source>
        <dbReference type="ARBA" id="ARBA00022729"/>
    </source>
</evidence>
<dbReference type="InterPro" id="IPR006127">
    <property type="entry name" value="ZnuA-like"/>
</dbReference>
<dbReference type="OrthoDB" id="9793396at2"/>
<sequence>MAGGIGRLAAGVAALALMSGAEAAGPNGKMKVVTTFTVLADMAQHVAGDHAEVVSITKPGAEIHGYEPTPQDIVRASDADLVLWNGLDLELWFTQFLEGLGPKPAVVASEGIEPIPIGEGKYQGKPNPHAWMGLTNAGIYVDNIARAFAAHDPANAAAYQANAAAYKQTLTDAIAPLKAEIAALPEDRRWLVSCEGAFSYLARDLGMHELYLWPINADQMGTPKQVRKVVDGVREHQIPAVFCESTVSQKPAQQIARETGAHYGGVLYVDSLSEAGGPVPSYLDLLKVTTDTIAKGLTEGAAK</sequence>
<evidence type="ECO:0000313" key="9">
    <source>
        <dbReference type="Proteomes" id="UP000252023"/>
    </source>
</evidence>
<dbReference type="InterPro" id="IPR006129">
    <property type="entry name" value="AdhesinB"/>
</dbReference>
<dbReference type="InterPro" id="IPR006128">
    <property type="entry name" value="Lipoprotein_PsaA-like"/>
</dbReference>
<dbReference type="GO" id="GO:0030001">
    <property type="term" value="P:metal ion transport"/>
    <property type="evidence" value="ECO:0007669"/>
    <property type="project" value="InterPro"/>
</dbReference>
<dbReference type="PRINTS" id="PR00690">
    <property type="entry name" value="ADHESNFAMILY"/>
</dbReference>
<dbReference type="AlphaFoldDB" id="A0A344PKS8"/>
<dbReference type="CDD" id="cd01137">
    <property type="entry name" value="PsaA"/>
    <property type="match status" value="1"/>
</dbReference>
<evidence type="ECO:0000256" key="1">
    <source>
        <dbReference type="ARBA" id="ARBA00004196"/>
    </source>
</evidence>
<keyword evidence="3 6" id="KW-0813">Transport</keyword>
<feature type="chain" id="PRO_5016649738" evidence="7">
    <location>
        <begin position="24"/>
        <end position="303"/>
    </location>
</feature>
<evidence type="ECO:0000313" key="8">
    <source>
        <dbReference type="EMBL" id="AXC49983.1"/>
    </source>
</evidence>
<dbReference type="Proteomes" id="UP000252023">
    <property type="component" value="Chromosome"/>
</dbReference>
<keyword evidence="5 7" id="KW-0732">Signal</keyword>
<evidence type="ECO:0000256" key="2">
    <source>
        <dbReference type="ARBA" id="ARBA00011028"/>
    </source>
</evidence>
<organism evidence="8 9">
    <name type="scientific">Paracoccus suum</name>
    <dbReference type="NCBI Taxonomy" id="2259340"/>
    <lineage>
        <taxon>Bacteria</taxon>
        <taxon>Pseudomonadati</taxon>
        <taxon>Pseudomonadota</taxon>
        <taxon>Alphaproteobacteria</taxon>
        <taxon>Rhodobacterales</taxon>
        <taxon>Paracoccaceae</taxon>
        <taxon>Paracoccus</taxon>
    </lineage>
</organism>
<evidence type="ECO:0000256" key="7">
    <source>
        <dbReference type="SAM" id="SignalP"/>
    </source>
</evidence>
<name>A0A344PKS8_9RHOB</name>
<dbReference type="Pfam" id="PF01297">
    <property type="entry name" value="ZnuA"/>
    <property type="match status" value="1"/>
</dbReference>
<evidence type="ECO:0000256" key="3">
    <source>
        <dbReference type="ARBA" id="ARBA00022448"/>
    </source>
</evidence>
<dbReference type="PANTHER" id="PTHR42953:SF1">
    <property type="entry name" value="METAL-BINDING PROTEIN HI_0362-RELATED"/>
    <property type="match status" value="1"/>
</dbReference>
<dbReference type="EMBL" id="CP030918">
    <property type="protein sequence ID" value="AXC49983.1"/>
    <property type="molecule type" value="Genomic_DNA"/>
</dbReference>
<dbReference type="Gene3D" id="3.40.50.1980">
    <property type="entry name" value="Nitrogenase molybdenum iron protein domain"/>
    <property type="match status" value="2"/>
</dbReference>
<dbReference type="SUPFAM" id="SSF53807">
    <property type="entry name" value="Helical backbone' metal receptor"/>
    <property type="match status" value="1"/>
</dbReference>
<dbReference type="PRINTS" id="PR00691">
    <property type="entry name" value="ADHESINB"/>
</dbReference>
<dbReference type="PANTHER" id="PTHR42953">
    <property type="entry name" value="HIGH-AFFINITY ZINC UPTAKE SYSTEM PROTEIN ZNUA-RELATED"/>
    <property type="match status" value="1"/>
</dbReference>
<comment type="subcellular location">
    <subcellularLocation>
        <location evidence="1">Cell envelope</location>
    </subcellularLocation>
</comment>
<protein>
    <submittedName>
        <fullName evidence="8">Metal ABC transporter substrate-binding protein</fullName>
    </submittedName>
</protein>
<dbReference type="RefSeq" id="WP_114076302.1">
    <property type="nucleotide sequence ID" value="NZ_CP030918.1"/>
</dbReference>
<keyword evidence="4" id="KW-0479">Metal-binding</keyword>
<evidence type="ECO:0000256" key="4">
    <source>
        <dbReference type="ARBA" id="ARBA00022723"/>
    </source>
</evidence>
<keyword evidence="9" id="KW-1185">Reference proteome</keyword>
<gene>
    <name evidence="8" type="ORF">DRW48_10010</name>
</gene>
<dbReference type="InterPro" id="IPR050492">
    <property type="entry name" value="Bact_metal-bind_prot9"/>
</dbReference>
<feature type="signal peptide" evidence="7">
    <location>
        <begin position="1"/>
        <end position="23"/>
    </location>
</feature>
<dbReference type="KEGG" id="pars:DRW48_10010"/>
<evidence type="ECO:0000256" key="6">
    <source>
        <dbReference type="RuleBase" id="RU003512"/>
    </source>
</evidence>
<comment type="similarity">
    <text evidence="2 6">Belongs to the bacterial solute-binding protein 9 family.</text>
</comment>
<proteinExistence type="inferred from homology"/>